<dbReference type="InterPro" id="IPR049557">
    <property type="entry name" value="Transketolase_CS"/>
</dbReference>
<sequence>MLENIHSPRDLDKLSYDQLDQLAREIREVMVTTVSENGGHLASNLGVVELTLALHRVFHMPEDKIVFDVGHQSYVHKLITGRYEQFSTLRSYGGISGFPKRCESEYDCFETGHASTAISAALGLARARDFRKEKYQVLAVVGDGALTGGMCYEALNDAGNSQTRMIVILNDNEMSIAPNVGALSNYLTQLRISCGWQSAKSRIRHLRRIPLIGRPLYRMIHGTKQLLRTAVVRDTGNGFFEALGFEYFGPINGHDLASMEKAFKQAAKTRVPCVLHVLTKKGYGYHQAEDRPEAFHGTPPFYIETGDRIAVPKKPSWGHVMADTLARMCETDARIVALTAAMKLGTGLDHFAERYPGRLIDVGIAEEHAATMAAGLAAGGMRPYFAVYSSFYQRCYDQMIHDVAMQHLPVVFLLDRSGIGGEDGQTHHGLFDFAATLPVPGMTVLAPSCSRELVSMLEWTLKQDGPCVIRYAKSGDELSKIDFSRPFTPGKWEIINEKADTMLLAVGSMVPRALKVCDLLAEKGIPACVVNCSTVKPLDTAFLDSLDGNHSIFTLEEHMITGGFGLYLTKYCMEHPIPVPRKCFGVEDGFIQHGNHELLMKDAGLDEEQIAETIARIMKEEQLTWLTR</sequence>
<dbReference type="NCBIfam" id="NF003933">
    <property type="entry name" value="PRK05444.2-2"/>
    <property type="match status" value="1"/>
</dbReference>
<dbReference type="Pfam" id="PF13292">
    <property type="entry name" value="DXP_synthase_N"/>
    <property type="match status" value="1"/>
</dbReference>
<evidence type="ECO:0000256" key="5">
    <source>
        <dbReference type="ARBA" id="ARBA00022723"/>
    </source>
</evidence>
<evidence type="ECO:0000259" key="11">
    <source>
        <dbReference type="SMART" id="SM00861"/>
    </source>
</evidence>
<dbReference type="GO" id="GO:0019288">
    <property type="term" value="P:isopentenyl diphosphate biosynthetic process, methylerythritol 4-phosphate pathway"/>
    <property type="evidence" value="ECO:0007669"/>
    <property type="project" value="TreeGrafter"/>
</dbReference>
<dbReference type="SUPFAM" id="SSF52922">
    <property type="entry name" value="TK C-terminal domain-like"/>
    <property type="match status" value="1"/>
</dbReference>
<dbReference type="InterPro" id="IPR005477">
    <property type="entry name" value="Dxylulose-5-P_synthase"/>
</dbReference>
<keyword evidence="4 10" id="KW-0808">Transferase</keyword>
<dbReference type="Gene3D" id="3.40.50.920">
    <property type="match status" value="1"/>
</dbReference>
<comment type="similarity">
    <text evidence="2 10">Belongs to the transketolase family. DXPS subfamily.</text>
</comment>
<dbReference type="CDD" id="cd07033">
    <property type="entry name" value="TPP_PYR_DXS_TK_like"/>
    <property type="match status" value="1"/>
</dbReference>
<feature type="binding site" evidence="10">
    <location>
        <position position="172"/>
    </location>
    <ligand>
        <name>thiamine diphosphate</name>
        <dbReference type="ChEBI" id="CHEBI:58937"/>
    </ligand>
</feature>
<keyword evidence="5 10" id="KW-0479">Metal-binding</keyword>
<feature type="binding site" evidence="10">
    <location>
        <position position="172"/>
    </location>
    <ligand>
        <name>Mg(2+)</name>
        <dbReference type="ChEBI" id="CHEBI:18420"/>
    </ligand>
</feature>
<evidence type="ECO:0000256" key="8">
    <source>
        <dbReference type="ARBA" id="ARBA00023052"/>
    </source>
</evidence>
<dbReference type="Gene3D" id="3.40.50.970">
    <property type="match status" value="2"/>
</dbReference>
<dbReference type="InterPro" id="IPR033248">
    <property type="entry name" value="Transketolase_C"/>
</dbReference>
<evidence type="ECO:0000256" key="7">
    <source>
        <dbReference type="ARBA" id="ARBA00022977"/>
    </source>
</evidence>
<accession>W0FN37</accession>
<dbReference type="AlphaFoldDB" id="W0FN37"/>
<evidence type="ECO:0000256" key="3">
    <source>
        <dbReference type="ARBA" id="ARBA00011738"/>
    </source>
</evidence>
<feature type="binding site" evidence="10">
    <location>
        <position position="71"/>
    </location>
    <ligand>
        <name>thiamine diphosphate</name>
        <dbReference type="ChEBI" id="CHEBI:58937"/>
    </ligand>
</feature>
<comment type="pathway">
    <text evidence="1 10">Metabolic intermediate biosynthesis; 1-deoxy-D-xylulose 5-phosphate biosynthesis; 1-deoxy-D-xylulose 5-phosphate from D-glyceraldehyde 3-phosphate and pyruvate: step 1/1.</text>
</comment>
<dbReference type="InterPro" id="IPR029061">
    <property type="entry name" value="THDP-binding"/>
</dbReference>
<dbReference type="GO" id="GO:0009228">
    <property type="term" value="P:thiamine biosynthetic process"/>
    <property type="evidence" value="ECO:0007669"/>
    <property type="project" value="UniProtKB-UniRule"/>
</dbReference>
<dbReference type="SUPFAM" id="SSF52518">
    <property type="entry name" value="Thiamin diphosphate-binding fold (THDP-binding)"/>
    <property type="match status" value="2"/>
</dbReference>
<reference evidence="12" key="1">
    <citation type="journal article" date="2013" name="PLoS ONE">
        <title>Metagenomic insights into the carbohydrate-active enzymes carried by the microorganisms adhering to solid digesta in the rumen of cows.</title>
        <authorList>
            <person name="Wang L."/>
            <person name="Hatem A."/>
            <person name="Catalyurek U.V."/>
            <person name="Morrison M."/>
            <person name="Yu Z."/>
        </authorList>
    </citation>
    <scope>NUCLEOTIDE SEQUENCE</scope>
</reference>
<dbReference type="SMART" id="SM00861">
    <property type="entry name" value="Transket_pyr"/>
    <property type="match status" value="1"/>
</dbReference>
<evidence type="ECO:0000256" key="1">
    <source>
        <dbReference type="ARBA" id="ARBA00004980"/>
    </source>
</evidence>
<dbReference type="EMBL" id="KC246793">
    <property type="protein sequence ID" value="AHF24405.1"/>
    <property type="molecule type" value="Genomic_DNA"/>
</dbReference>
<dbReference type="CDD" id="cd02007">
    <property type="entry name" value="TPP_DXS"/>
    <property type="match status" value="1"/>
</dbReference>
<dbReference type="PANTHER" id="PTHR43322:SF5">
    <property type="entry name" value="1-DEOXY-D-XYLULOSE-5-PHOSPHATE SYNTHASE, CHLOROPLASTIC"/>
    <property type="match status" value="1"/>
</dbReference>
<feature type="binding site" evidence="10">
    <location>
        <position position="143"/>
    </location>
    <ligand>
        <name>Mg(2+)</name>
        <dbReference type="ChEBI" id="CHEBI:18420"/>
    </ligand>
</feature>
<evidence type="ECO:0000256" key="2">
    <source>
        <dbReference type="ARBA" id="ARBA00011081"/>
    </source>
</evidence>
<dbReference type="PANTHER" id="PTHR43322">
    <property type="entry name" value="1-D-DEOXYXYLULOSE 5-PHOSPHATE SYNTHASE-RELATED"/>
    <property type="match status" value="1"/>
</dbReference>
<feature type="binding site" evidence="10">
    <location>
        <position position="285"/>
    </location>
    <ligand>
        <name>thiamine diphosphate</name>
        <dbReference type="ChEBI" id="CHEBI:58937"/>
    </ligand>
</feature>
<comment type="cofactor">
    <cofactor evidence="10">
        <name>Mg(2+)</name>
        <dbReference type="ChEBI" id="CHEBI:18420"/>
    </cofactor>
    <text evidence="10">Binds 1 Mg(2+) ion per subunit.</text>
</comment>
<feature type="domain" description="Transketolase-like pyrimidine-binding" evidence="11">
    <location>
        <begin position="315"/>
        <end position="478"/>
    </location>
</feature>
<dbReference type="EC" id="2.2.1.7" evidence="10"/>
<keyword evidence="9 10" id="KW-0414">Isoprene biosynthesis</keyword>
<gene>
    <name evidence="10" type="primary">dxs</name>
</gene>
<keyword evidence="7 10" id="KW-0784">Thiamine biosynthesis</keyword>
<comment type="cofactor">
    <cofactor evidence="10">
        <name>thiamine diphosphate</name>
        <dbReference type="ChEBI" id="CHEBI:58937"/>
    </cofactor>
    <text evidence="10">Binds 1 thiamine pyrophosphate per subunit.</text>
</comment>
<comment type="catalytic activity">
    <reaction evidence="10">
        <text>D-glyceraldehyde 3-phosphate + pyruvate + H(+) = 1-deoxy-D-xylulose 5-phosphate + CO2</text>
        <dbReference type="Rhea" id="RHEA:12605"/>
        <dbReference type="ChEBI" id="CHEBI:15361"/>
        <dbReference type="ChEBI" id="CHEBI:15378"/>
        <dbReference type="ChEBI" id="CHEBI:16526"/>
        <dbReference type="ChEBI" id="CHEBI:57792"/>
        <dbReference type="ChEBI" id="CHEBI:59776"/>
        <dbReference type="EC" id="2.2.1.7"/>
    </reaction>
</comment>
<dbReference type="Pfam" id="PF02779">
    <property type="entry name" value="Transket_pyr"/>
    <property type="match status" value="1"/>
</dbReference>
<dbReference type="GO" id="GO:0008661">
    <property type="term" value="F:1-deoxy-D-xylulose-5-phosphate synthase activity"/>
    <property type="evidence" value="ECO:0007669"/>
    <property type="project" value="UniProtKB-UniRule"/>
</dbReference>
<dbReference type="NCBIfam" id="TIGR00204">
    <property type="entry name" value="dxs"/>
    <property type="match status" value="1"/>
</dbReference>
<evidence type="ECO:0000256" key="4">
    <source>
        <dbReference type="ARBA" id="ARBA00022679"/>
    </source>
</evidence>
<dbReference type="GO" id="GO:0030976">
    <property type="term" value="F:thiamine pyrophosphate binding"/>
    <property type="evidence" value="ECO:0007669"/>
    <property type="project" value="UniProtKB-UniRule"/>
</dbReference>
<evidence type="ECO:0000256" key="9">
    <source>
        <dbReference type="ARBA" id="ARBA00023229"/>
    </source>
</evidence>
<feature type="binding site" evidence="10">
    <location>
        <position position="366"/>
    </location>
    <ligand>
        <name>thiamine diphosphate</name>
        <dbReference type="ChEBI" id="CHEBI:58937"/>
    </ligand>
</feature>
<comment type="subunit">
    <text evidence="3 10">Homodimer.</text>
</comment>
<evidence type="ECO:0000256" key="10">
    <source>
        <dbReference type="HAMAP-Rule" id="MF_00315"/>
    </source>
</evidence>
<dbReference type="PROSITE" id="PS00801">
    <property type="entry name" value="TRANSKETOLASE_1"/>
    <property type="match status" value="1"/>
</dbReference>
<evidence type="ECO:0000313" key="12">
    <source>
        <dbReference type="EMBL" id="AHF24405.1"/>
    </source>
</evidence>
<feature type="binding site" evidence="10">
    <location>
        <begin position="112"/>
        <end position="114"/>
    </location>
    <ligand>
        <name>thiamine diphosphate</name>
        <dbReference type="ChEBI" id="CHEBI:58937"/>
    </ligand>
</feature>
<dbReference type="UniPathway" id="UPA00064">
    <property type="reaction ID" value="UER00091"/>
</dbReference>
<keyword evidence="8 10" id="KW-0786">Thiamine pyrophosphate</keyword>
<name>W0FN37_9BACT</name>
<protein>
    <recommendedName>
        <fullName evidence="10">1-deoxy-D-xylulose-5-phosphate synthase</fullName>
        <ecNumber evidence="10">2.2.1.7</ecNumber>
    </recommendedName>
    <alternativeName>
        <fullName evidence="10">1-deoxyxylulose-5-phosphate synthase</fullName>
        <shortName evidence="10">DXP synthase</shortName>
        <shortName evidence="10">DXPS</shortName>
    </alternativeName>
</protein>
<keyword evidence="6 10" id="KW-0460">Magnesium</keyword>
<organism evidence="12">
    <name type="scientific">uncultured bacterium Contig1761</name>
    <dbReference type="NCBI Taxonomy" id="1393505"/>
    <lineage>
        <taxon>Bacteria</taxon>
        <taxon>environmental samples</taxon>
    </lineage>
</organism>
<dbReference type="InterPro" id="IPR009014">
    <property type="entry name" value="Transketo_C/PFOR_II"/>
</dbReference>
<proteinExistence type="inferred from homology"/>
<dbReference type="GO" id="GO:0000287">
    <property type="term" value="F:magnesium ion binding"/>
    <property type="evidence" value="ECO:0007669"/>
    <property type="project" value="UniProtKB-UniRule"/>
</dbReference>
<dbReference type="InterPro" id="IPR005475">
    <property type="entry name" value="Transketolase-like_Pyr-bd"/>
</dbReference>
<dbReference type="GO" id="GO:0016114">
    <property type="term" value="P:terpenoid biosynthetic process"/>
    <property type="evidence" value="ECO:0007669"/>
    <property type="project" value="UniProtKB-UniRule"/>
</dbReference>
<comment type="function">
    <text evidence="10">Catalyzes the acyloin condensation reaction between C atoms 2 and 3 of pyruvate and glyceraldehyde 3-phosphate to yield 1-deoxy-D-xylulose-5-phosphate (DXP).</text>
</comment>
<dbReference type="Pfam" id="PF02780">
    <property type="entry name" value="Transketolase_C"/>
    <property type="match status" value="1"/>
</dbReference>
<dbReference type="GO" id="GO:0005829">
    <property type="term" value="C:cytosol"/>
    <property type="evidence" value="ECO:0007669"/>
    <property type="project" value="TreeGrafter"/>
</dbReference>
<feature type="binding site" evidence="10">
    <location>
        <begin position="144"/>
        <end position="145"/>
    </location>
    <ligand>
        <name>thiamine diphosphate</name>
        <dbReference type="ChEBI" id="CHEBI:58937"/>
    </ligand>
</feature>
<dbReference type="HAMAP" id="MF_00315">
    <property type="entry name" value="DXP_synth"/>
    <property type="match status" value="1"/>
</dbReference>
<evidence type="ECO:0000256" key="6">
    <source>
        <dbReference type="ARBA" id="ARBA00022842"/>
    </source>
</evidence>